<dbReference type="RefSeq" id="WP_162339355.1">
    <property type="nucleotide sequence ID" value="NZ_JBHSRQ010000028.1"/>
</dbReference>
<protein>
    <submittedName>
        <fullName evidence="4">Cupin</fullName>
    </submittedName>
</protein>
<keyword evidence="5" id="KW-1185">Reference proteome</keyword>
<dbReference type="Gene3D" id="2.60.120.10">
    <property type="entry name" value="Jelly Rolls"/>
    <property type="match status" value="1"/>
</dbReference>
<dbReference type="PANTHER" id="PTHR35848">
    <property type="entry name" value="OXALATE-BINDING PROTEIN"/>
    <property type="match status" value="1"/>
</dbReference>
<keyword evidence="1" id="KW-0479">Metal-binding</keyword>
<dbReference type="PANTHER" id="PTHR35848:SF9">
    <property type="entry name" value="SLL1358 PROTEIN"/>
    <property type="match status" value="1"/>
</dbReference>
<gene>
    <name evidence="4" type="ORF">CSC78_18565</name>
</gene>
<dbReference type="SUPFAM" id="SSF51182">
    <property type="entry name" value="RmlC-like cupins"/>
    <property type="match status" value="1"/>
</dbReference>
<dbReference type="InterPro" id="IPR013096">
    <property type="entry name" value="Cupin_2"/>
</dbReference>
<dbReference type="EMBL" id="PDWW01000044">
    <property type="protein sequence ID" value="KAF1720622.1"/>
    <property type="molecule type" value="Genomic_DNA"/>
</dbReference>
<evidence type="ECO:0000313" key="5">
    <source>
        <dbReference type="Proteomes" id="UP000781710"/>
    </source>
</evidence>
<feature type="region of interest" description="Disordered" evidence="2">
    <location>
        <begin position="1"/>
        <end position="31"/>
    </location>
</feature>
<evidence type="ECO:0000256" key="2">
    <source>
        <dbReference type="SAM" id="MobiDB-lite"/>
    </source>
</evidence>
<evidence type="ECO:0000256" key="1">
    <source>
        <dbReference type="ARBA" id="ARBA00022723"/>
    </source>
</evidence>
<evidence type="ECO:0000313" key="4">
    <source>
        <dbReference type="EMBL" id="KAF1720622.1"/>
    </source>
</evidence>
<name>A0ABQ6ZCD4_9GAMM</name>
<reference evidence="4 5" key="1">
    <citation type="submission" date="2017-10" db="EMBL/GenBank/DDBJ databases">
        <title>Whole genome sequencing of members of genus Pseudoxanthomonas.</title>
        <authorList>
            <person name="Kumar S."/>
            <person name="Bansal K."/>
            <person name="Kaur A."/>
            <person name="Patil P."/>
            <person name="Sharma S."/>
            <person name="Patil P.B."/>
        </authorList>
    </citation>
    <scope>NUCLEOTIDE SEQUENCE [LARGE SCALE GENOMIC DNA]</scope>
    <source>
        <strain evidence="4 5">DSM 17109</strain>
    </source>
</reference>
<comment type="caution">
    <text evidence="4">The sequence shown here is derived from an EMBL/GenBank/DDBJ whole genome shotgun (WGS) entry which is preliminary data.</text>
</comment>
<dbReference type="Pfam" id="PF07883">
    <property type="entry name" value="Cupin_2"/>
    <property type="match status" value="1"/>
</dbReference>
<evidence type="ECO:0000259" key="3">
    <source>
        <dbReference type="Pfam" id="PF07883"/>
    </source>
</evidence>
<sequence length="158" mass="17631">MQKEGWPTTLYSDDVAPKSGTNYPKPYSDRVAGRSKRRLGDAFGLSNFGVNLTRLEPGAISALRHAHTKQDEFVYVLEGTPTLVNDRGNHLLEPGMCAGFKAGHSDAHHLVNRSNLPVVYLEIGDRSQTDQVLYPDDDLEAHFHGGSWRFTYKNGEPY</sequence>
<dbReference type="InterPro" id="IPR014710">
    <property type="entry name" value="RmlC-like_jellyroll"/>
</dbReference>
<dbReference type="CDD" id="cd02224">
    <property type="entry name" value="cupin_SPO2919-like"/>
    <property type="match status" value="1"/>
</dbReference>
<accession>A0ABQ6ZCD4</accession>
<dbReference type="Proteomes" id="UP000781710">
    <property type="component" value="Unassembled WGS sequence"/>
</dbReference>
<organism evidence="4 5">
    <name type="scientific">Pseudoxanthomonas japonensis</name>
    <dbReference type="NCBI Taxonomy" id="69284"/>
    <lineage>
        <taxon>Bacteria</taxon>
        <taxon>Pseudomonadati</taxon>
        <taxon>Pseudomonadota</taxon>
        <taxon>Gammaproteobacteria</taxon>
        <taxon>Lysobacterales</taxon>
        <taxon>Lysobacteraceae</taxon>
        <taxon>Pseudoxanthomonas</taxon>
    </lineage>
</organism>
<dbReference type="InterPro" id="IPR051610">
    <property type="entry name" value="GPI/OXD"/>
</dbReference>
<proteinExistence type="predicted"/>
<dbReference type="InterPro" id="IPR011051">
    <property type="entry name" value="RmlC_Cupin_sf"/>
</dbReference>
<feature type="domain" description="Cupin type-2" evidence="3">
    <location>
        <begin position="52"/>
        <end position="123"/>
    </location>
</feature>